<dbReference type="Proteomes" id="UP001165121">
    <property type="component" value="Unassembled WGS sequence"/>
</dbReference>
<name>A0A9W6XVX5_9STRA</name>
<reference evidence="5" key="1">
    <citation type="submission" date="2023-04" db="EMBL/GenBank/DDBJ databases">
        <title>Phytophthora fragariaefolia NBRC 109709.</title>
        <authorList>
            <person name="Ichikawa N."/>
            <person name="Sato H."/>
            <person name="Tonouchi N."/>
        </authorList>
    </citation>
    <scope>NUCLEOTIDE SEQUENCE</scope>
    <source>
        <strain evidence="5">NBRC 109709</strain>
    </source>
</reference>
<dbReference type="InterPro" id="IPR052751">
    <property type="entry name" value="Plant_MAPKKK"/>
</dbReference>
<dbReference type="OrthoDB" id="103029at2759"/>
<feature type="compositionally biased region" description="Polar residues" evidence="1">
    <location>
        <begin position="344"/>
        <end position="356"/>
    </location>
</feature>
<dbReference type="SUPFAM" id="SSF56112">
    <property type="entry name" value="Protein kinase-like (PK-like)"/>
    <property type="match status" value="1"/>
</dbReference>
<protein>
    <submittedName>
        <fullName evidence="5">Unnamed protein product</fullName>
    </submittedName>
</protein>
<keyword evidence="6" id="KW-1185">Reference proteome</keyword>
<dbReference type="GO" id="GO:0007165">
    <property type="term" value="P:signal transduction"/>
    <property type="evidence" value="ECO:0007669"/>
    <property type="project" value="TreeGrafter"/>
</dbReference>
<dbReference type="PANTHER" id="PTHR48011:SF4">
    <property type="entry name" value="MITOGEN-ACTIVATED PROTEIN KINASE KINASE KINASE 19"/>
    <property type="match status" value="1"/>
</dbReference>
<dbReference type="SMART" id="SM00220">
    <property type="entry name" value="S_TKc"/>
    <property type="match status" value="1"/>
</dbReference>
<evidence type="ECO:0000256" key="3">
    <source>
        <dbReference type="SAM" id="SignalP"/>
    </source>
</evidence>
<sequence>MQLRVLPALLLVIRSTFAYAASSTASGTISCDRVVLGAESSTKWVISCAPGDRATSPSAFFNPTLVQNFYVNREPDVGVSSSDLYLSSTFSEVAELVSSSITKFSLSAASGFTPTVPVTIAPAAFEQLPALEIFISTIDLRGNEKISLSTETIAHKKQLTTWIDTSLLKSDDAVMATLNSSSEEERIATFGSNSIESKSKSGDLVPPSSSGSDKSVTSTHDDGGIDAISITIIAVVVPVVLAIAVTLVFVARKRRRMQDRDTEGILDLPHHFGKSSRDRSETSGNFTVADSELSRSRMSSGEIDHRAANDRDSCVTIAVAPTDAFDQSNSQEEGPASANVGYVNLSSPQGSHHNFSVTNTTRQASFRGDSSHSLELLRAHSTSSATPIQTRFAARNALRSALETLVTNSSRDGPAMVTVNARRYVFSPDVQVEETSVAFFVDCRVLASSENSYSEPVPPVTLVLKVFIEGDADLAGRESYALSCLQHDELTRAFSPRLFDTALEYELVLGNGDVDTESLKFNCCILVLETPSCTTLRAHMATSSREALLQQISRVVAALRALHAKGLVHGSLHGNSLVACSPDARLKFWGLEHASRTGHNVPIPDPGLLETWQAECVAPELASLALKEIHSSRASPSLDVWSFGVMILKMHAPSMQLEEFAGCTTSHDVFDRLTATDLDSELSNTCYFQRSIAKFVRSLEMKDLLHQCLQRNPALRPSVESISKHNILQIKEREVSRTTTVKSGTVCRMLSAIIEEKDSIPPEPEREASGREQVPEKVLDNELEVVTGGDDTEPEPLPPSLWLFLPPVELDIDFNQRTSLYSVDEWILKLKHLQQQRVEELQFPLVFMCESCEANATVPCSIATTTKTEATVTTSLLPLAMPLVRETMLFLEARAILSNGLSVGETSGLSGPQQWEELRAFYQALELMELATLNPVNEVELAPLEKQLKTCDPTKAQQVLDFLEARQCCAVLVGYVVTMRRNDENV</sequence>
<accession>A0A9W6XVX5</accession>
<keyword evidence="2" id="KW-0812">Transmembrane</keyword>
<feature type="transmembrane region" description="Helical" evidence="2">
    <location>
        <begin position="227"/>
        <end position="250"/>
    </location>
</feature>
<dbReference type="PANTHER" id="PTHR48011">
    <property type="entry name" value="CCR4-NOT TRANSCRIPTIONAL COMPLEX SUBUNIT CAF120-RELATED"/>
    <property type="match status" value="1"/>
</dbReference>
<dbReference type="EMBL" id="BSXT01001965">
    <property type="protein sequence ID" value="GMF46387.1"/>
    <property type="molecule type" value="Genomic_DNA"/>
</dbReference>
<evidence type="ECO:0000256" key="1">
    <source>
        <dbReference type="SAM" id="MobiDB-lite"/>
    </source>
</evidence>
<dbReference type="InterPro" id="IPR011009">
    <property type="entry name" value="Kinase-like_dom_sf"/>
</dbReference>
<dbReference type="GO" id="GO:0004672">
    <property type="term" value="F:protein kinase activity"/>
    <property type="evidence" value="ECO:0007669"/>
    <property type="project" value="InterPro"/>
</dbReference>
<feature type="region of interest" description="Disordered" evidence="1">
    <location>
        <begin position="758"/>
        <end position="777"/>
    </location>
</feature>
<dbReference type="Pfam" id="PF00069">
    <property type="entry name" value="Pkinase"/>
    <property type="match status" value="1"/>
</dbReference>
<keyword evidence="3" id="KW-0732">Signal</keyword>
<feature type="chain" id="PRO_5040922833" evidence="3">
    <location>
        <begin position="21"/>
        <end position="986"/>
    </location>
</feature>
<dbReference type="GO" id="GO:0005524">
    <property type="term" value="F:ATP binding"/>
    <property type="evidence" value="ECO:0007669"/>
    <property type="project" value="InterPro"/>
</dbReference>
<feature type="signal peptide" evidence="3">
    <location>
        <begin position="1"/>
        <end position="20"/>
    </location>
</feature>
<organism evidence="5 6">
    <name type="scientific">Phytophthora fragariaefolia</name>
    <dbReference type="NCBI Taxonomy" id="1490495"/>
    <lineage>
        <taxon>Eukaryota</taxon>
        <taxon>Sar</taxon>
        <taxon>Stramenopiles</taxon>
        <taxon>Oomycota</taxon>
        <taxon>Peronosporomycetes</taxon>
        <taxon>Peronosporales</taxon>
        <taxon>Peronosporaceae</taxon>
        <taxon>Phytophthora</taxon>
    </lineage>
</organism>
<dbReference type="AlphaFoldDB" id="A0A9W6XVX5"/>
<dbReference type="Gene3D" id="1.10.510.10">
    <property type="entry name" value="Transferase(Phosphotransferase) domain 1"/>
    <property type="match status" value="1"/>
</dbReference>
<dbReference type="PROSITE" id="PS51257">
    <property type="entry name" value="PROKAR_LIPOPROTEIN"/>
    <property type="match status" value="1"/>
</dbReference>
<dbReference type="PROSITE" id="PS50011">
    <property type="entry name" value="PROTEIN_KINASE_DOM"/>
    <property type="match status" value="1"/>
</dbReference>
<evidence type="ECO:0000313" key="5">
    <source>
        <dbReference type="EMBL" id="GMF46387.1"/>
    </source>
</evidence>
<proteinExistence type="predicted"/>
<evidence type="ECO:0000259" key="4">
    <source>
        <dbReference type="PROSITE" id="PS50011"/>
    </source>
</evidence>
<feature type="region of interest" description="Disordered" evidence="1">
    <location>
        <begin position="324"/>
        <end position="356"/>
    </location>
</feature>
<feature type="compositionally biased region" description="Low complexity" evidence="1">
    <location>
        <begin position="208"/>
        <end position="218"/>
    </location>
</feature>
<keyword evidence="2" id="KW-1133">Transmembrane helix</keyword>
<comment type="caution">
    <text evidence="5">The sequence shown here is derived from an EMBL/GenBank/DDBJ whole genome shotgun (WGS) entry which is preliminary data.</text>
</comment>
<evidence type="ECO:0000256" key="2">
    <source>
        <dbReference type="SAM" id="Phobius"/>
    </source>
</evidence>
<gene>
    <name evidence="5" type="ORF">Pfra01_001703700</name>
</gene>
<evidence type="ECO:0000313" key="6">
    <source>
        <dbReference type="Proteomes" id="UP001165121"/>
    </source>
</evidence>
<feature type="region of interest" description="Disordered" evidence="1">
    <location>
        <begin position="266"/>
        <end position="307"/>
    </location>
</feature>
<feature type="domain" description="Protein kinase" evidence="4">
    <location>
        <begin position="440"/>
        <end position="728"/>
    </location>
</feature>
<dbReference type="InterPro" id="IPR000719">
    <property type="entry name" value="Prot_kinase_dom"/>
</dbReference>
<keyword evidence="2" id="KW-0472">Membrane</keyword>
<feature type="region of interest" description="Disordered" evidence="1">
    <location>
        <begin position="190"/>
        <end position="219"/>
    </location>
</feature>